<dbReference type="PANTHER" id="PTHR43415:SF5">
    <property type="entry name" value="ACETYLTRANSFERASE"/>
    <property type="match status" value="1"/>
</dbReference>
<feature type="domain" description="N-acetyltransferase" evidence="1">
    <location>
        <begin position="2"/>
        <end position="166"/>
    </location>
</feature>
<dbReference type="InterPro" id="IPR016181">
    <property type="entry name" value="Acyl_CoA_acyltransferase"/>
</dbReference>
<keyword evidence="3" id="KW-0808">Transferase</keyword>
<evidence type="ECO:0000313" key="2">
    <source>
        <dbReference type="EMBL" id="EXM38348.1"/>
    </source>
</evidence>
<evidence type="ECO:0000313" key="4">
    <source>
        <dbReference type="Proteomes" id="UP000021369"/>
    </source>
</evidence>
<dbReference type="CDD" id="cd04301">
    <property type="entry name" value="NAT_SF"/>
    <property type="match status" value="1"/>
</dbReference>
<dbReference type="PROSITE" id="PS51186">
    <property type="entry name" value="GNAT"/>
    <property type="match status" value="1"/>
</dbReference>
<dbReference type="SUPFAM" id="SSF55729">
    <property type="entry name" value="Acyl-CoA N-acyltransferases (Nat)"/>
    <property type="match status" value="1"/>
</dbReference>
<dbReference type="EMBL" id="JEOB01000004">
    <property type="protein sequence ID" value="EXM38348.1"/>
    <property type="molecule type" value="Genomic_DNA"/>
</dbReference>
<dbReference type="PANTHER" id="PTHR43415">
    <property type="entry name" value="SPERMIDINE N(1)-ACETYLTRANSFERASE"/>
    <property type="match status" value="1"/>
</dbReference>
<protein>
    <submittedName>
        <fullName evidence="3">GCN5 family acetyltransferase</fullName>
    </submittedName>
</protein>
<dbReference type="RefSeq" id="WP_037288019.1">
    <property type="nucleotide sequence ID" value="NZ_JEOB01000003.1"/>
</dbReference>
<name>A0A011UDV8_RUMAL</name>
<evidence type="ECO:0000259" key="1">
    <source>
        <dbReference type="PROSITE" id="PS51186"/>
    </source>
</evidence>
<keyword evidence="4" id="KW-1185">Reference proteome</keyword>
<dbReference type="GO" id="GO:0016747">
    <property type="term" value="F:acyltransferase activity, transferring groups other than amino-acyl groups"/>
    <property type="evidence" value="ECO:0007669"/>
    <property type="project" value="InterPro"/>
</dbReference>
<dbReference type="AlphaFoldDB" id="A0A011UDV8"/>
<sequence>MMRFRPYKSCDAEKIVSWTKDEYSFRQWSSDRFGDFPLTADALNSYYADYRDNDRHLEFTSYDEKGICGHMIVRFTDEEKKTARFGFVIVDSERRGQGLGRKMLELAKNYTRDYLLADKITLGVFENNPAALKCYRAAGFKEVGTEDGYYSYHGDEWKCIEMELIF</sequence>
<dbReference type="EMBL" id="JEOB01000003">
    <property type="protein sequence ID" value="EXM38819.1"/>
    <property type="molecule type" value="Genomic_DNA"/>
</dbReference>
<reference evidence="3 4" key="1">
    <citation type="submission" date="2013-06" db="EMBL/GenBank/DDBJ databases">
        <title>Rumen cellulosomics: divergent fiber-degrading strategies revealed by comparative genome-wide analysis of six Ruminococcal strains.</title>
        <authorList>
            <person name="Dassa B."/>
            <person name="Borovok I."/>
            <person name="Lamed R."/>
            <person name="Flint H."/>
            <person name="Yeoman C.J."/>
            <person name="White B."/>
            <person name="Bayer E.A."/>
        </authorList>
    </citation>
    <scope>NUCLEOTIDE SEQUENCE [LARGE SCALE GENOMIC DNA]</scope>
    <source>
        <strain evidence="3 4">SY3</strain>
    </source>
</reference>
<dbReference type="Gene3D" id="3.40.630.30">
    <property type="match status" value="1"/>
</dbReference>
<proteinExistence type="predicted"/>
<evidence type="ECO:0000313" key="3">
    <source>
        <dbReference type="EMBL" id="EXM38819.1"/>
    </source>
</evidence>
<dbReference type="InterPro" id="IPR000182">
    <property type="entry name" value="GNAT_dom"/>
</dbReference>
<dbReference type="PATRIC" id="fig|1341156.4.peg.2085"/>
<dbReference type="Pfam" id="PF00583">
    <property type="entry name" value="Acetyltransf_1"/>
    <property type="match status" value="1"/>
</dbReference>
<accession>A0A011UDV8</accession>
<comment type="caution">
    <text evidence="3">The sequence shown here is derived from an EMBL/GenBank/DDBJ whole genome shotgun (WGS) entry which is preliminary data.</text>
</comment>
<gene>
    <name evidence="3" type="ORF">RASY3_10710</name>
    <name evidence="2" type="ORF">RASY3_19400</name>
</gene>
<dbReference type="Proteomes" id="UP000021369">
    <property type="component" value="Unassembled WGS sequence"/>
</dbReference>
<organism evidence="3 4">
    <name type="scientific">Ruminococcus albus SY3</name>
    <dbReference type="NCBI Taxonomy" id="1341156"/>
    <lineage>
        <taxon>Bacteria</taxon>
        <taxon>Bacillati</taxon>
        <taxon>Bacillota</taxon>
        <taxon>Clostridia</taxon>
        <taxon>Eubacteriales</taxon>
        <taxon>Oscillospiraceae</taxon>
        <taxon>Ruminococcus</taxon>
    </lineage>
</organism>